<evidence type="ECO:0000313" key="2">
    <source>
        <dbReference type="Proteomes" id="UP000270471"/>
    </source>
</evidence>
<dbReference type="Gene3D" id="3.40.50.10420">
    <property type="entry name" value="NagB/RpiA/CoA transferase-like"/>
    <property type="match status" value="1"/>
</dbReference>
<comment type="caution">
    <text evidence="1">The sequence shown here is derived from an EMBL/GenBank/DDBJ whole genome shotgun (WGS) entry which is preliminary data.</text>
</comment>
<proteinExistence type="predicted"/>
<gene>
    <name evidence="1" type="ORF">CTZ28_30400</name>
</gene>
<dbReference type="InterPro" id="IPR037171">
    <property type="entry name" value="NagB/RpiA_transferase-like"/>
</dbReference>
<evidence type="ECO:0000313" key="1">
    <source>
        <dbReference type="EMBL" id="RMB82267.1"/>
    </source>
</evidence>
<dbReference type="EMBL" id="PENI01000024">
    <property type="protein sequence ID" value="RMB82267.1"/>
    <property type="molecule type" value="Genomic_DNA"/>
</dbReference>
<dbReference type="OrthoDB" id="3242798at2"/>
<organism evidence="1 2">
    <name type="scientific">Streptomyces shenzhenensis</name>
    <dbReference type="NCBI Taxonomy" id="943815"/>
    <lineage>
        <taxon>Bacteria</taxon>
        <taxon>Bacillati</taxon>
        <taxon>Actinomycetota</taxon>
        <taxon>Actinomycetes</taxon>
        <taxon>Kitasatosporales</taxon>
        <taxon>Streptomycetaceae</taxon>
        <taxon>Streptomyces</taxon>
    </lineage>
</organism>
<accession>A0A3M0HYY2</accession>
<dbReference type="Proteomes" id="UP000270471">
    <property type="component" value="Unassembled WGS sequence"/>
</dbReference>
<dbReference type="InterPro" id="IPR024185">
    <property type="entry name" value="FTHF_cligase-like_sf"/>
</dbReference>
<dbReference type="AlphaFoldDB" id="A0A3M0HYY2"/>
<reference evidence="1 2" key="1">
    <citation type="submission" date="2017-11" db="EMBL/GenBank/DDBJ databases">
        <title>Draft genome of actinobacteria isolated from guarana (Paullinia cupana (Mart.) Ducke.</title>
        <authorList>
            <person name="Siqueira K.A."/>
            <person name="Liotti R.G."/>
            <person name="Mendes T.A.O."/>
            <person name="Soares M.A."/>
        </authorList>
    </citation>
    <scope>NUCLEOTIDE SEQUENCE [LARGE SCALE GENOMIC DNA]</scope>
    <source>
        <strain evidence="1 2">193</strain>
    </source>
</reference>
<dbReference type="RefSeq" id="WP_121893068.1">
    <property type="nucleotide sequence ID" value="NZ_PENI01000024.1"/>
</dbReference>
<keyword evidence="1" id="KW-0436">Ligase</keyword>
<dbReference type="PANTHER" id="PTHR13017">
    <property type="entry name" value="5-FORMYLTETRAHYDROFOLATE CYCLO-LIGASE-RELATED"/>
    <property type="match status" value="1"/>
</dbReference>
<sequence length="239" mass="26145">MNADEIRKEKQKIREGVWSLLDSKKAVLTEAAGRIPFFFGADSAALRLAAHPAWKAARVIKAVPDKAQMAVRERALEEGKRVYMAAPKLAAAKPFYFLDPETLAISAREAADRRTAAQYAIPVDLDEMPPVDLVVCGSVAVNSRGARLGKGAGYADIEVALLQEAGLIGPDVLIATTVHELQVIDRGLPESTHDFRVDLIITPERIIECPPHERPRGIIWDSLNPEMIAEIPALANRRS</sequence>
<dbReference type="GO" id="GO:0005737">
    <property type="term" value="C:cytoplasm"/>
    <property type="evidence" value="ECO:0007669"/>
    <property type="project" value="TreeGrafter"/>
</dbReference>
<dbReference type="SUPFAM" id="SSF100950">
    <property type="entry name" value="NagB/RpiA/CoA transferase-like"/>
    <property type="match status" value="1"/>
</dbReference>
<dbReference type="Pfam" id="PF01812">
    <property type="entry name" value="5-FTHF_cyc-lig"/>
    <property type="match status" value="1"/>
</dbReference>
<keyword evidence="2" id="KW-1185">Reference proteome</keyword>
<dbReference type="PANTHER" id="PTHR13017:SF0">
    <property type="entry name" value="METHENYLTETRAHYDROFOLATE SYNTHASE DOMAIN-CONTAINING PROTEIN"/>
    <property type="match status" value="1"/>
</dbReference>
<dbReference type="GO" id="GO:0016874">
    <property type="term" value="F:ligase activity"/>
    <property type="evidence" value="ECO:0007669"/>
    <property type="project" value="UniProtKB-KW"/>
</dbReference>
<protein>
    <submittedName>
        <fullName evidence="1">5-formyltetrahydrofolate cyclo-ligase</fullName>
    </submittedName>
</protein>
<dbReference type="InterPro" id="IPR002698">
    <property type="entry name" value="FTHF_cligase"/>
</dbReference>
<name>A0A3M0HYY2_9ACTN</name>